<dbReference type="RefSeq" id="WP_092118300.1">
    <property type="nucleotide sequence ID" value="NZ_FMXO01000005.1"/>
</dbReference>
<dbReference type="InterPro" id="IPR004358">
    <property type="entry name" value="Sig_transdc_His_kin-like_C"/>
</dbReference>
<dbReference type="CDD" id="cd16922">
    <property type="entry name" value="HATPase_EvgS-ArcB-TorS-like"/>
    <property type="match status" value="1"/>
</dbReference>
<evidence type="ECO:0000256" key="10">
    <source>
        <dbReference type="ARBA" id="ARBA00022989"/>
    </source>
</evidence>
<evidence type="ECO:0000256" key="8">
    <source>
        <dbReference type="ARBA" id="ARBA00022777"/>
    </source>
</evidence>
<dbReference type="Pfam" id="PF00072">
    <property type="entry name" value="Response_reg"/>
    <property type="match status" value="2"/>
</dbReference>
<dbReference type="InterPro" id="IPR036890">
    <property type="entry name" value="HATPase_C_sf"/>
</dbReference>
<feature type="domain" description="Response regulatory" evidence="15">
    <location>
        <begin position="400"/>
        <end position="519"/>
    </location>
</feature>
<dbReference type="Proteomes" id="UP000198771">
    <property type="component" value="Unassembled WGS sequence"/>
</dbReference>
<name>A0A1G6BPH8_9BACT</name>
<dbReference type="SUPFAM" id="SSF52172">
    <property type="entry name" value="CheY-like"/>
    <property type="match status" value="2"/>
</dbReference>
<dbReference type="OrthoDB" id="5291616at2"/>
<comment type="catalytic activity">
    <reaction evidence="1">
        <text>ATP + protein L-histidine = ADP + protein N-phospho-L-histidine.</text>
        <dbReference type="EC" id="2.7.13.3"/>
    </reaction>
</comment>
<dbReference type="FunFam" id="3.30.565.10:FF:000010">
    <property type="entry name" value="Sensor histidine kinase RcsC"/>
    <property type="match status" value="1"/>
</dbReference>
<keyword evidence="11" id="KW-0902">Two-component regulatory system</keyword>
<keyword evidence="12" id="KW-0472">Membrane</keyword>
<dbReference type="GO" id="GO:0016020">
    <property type="term" value="C:membrane"/>
    <property type="evidence" value="ECO:0007669"/>
    <property type="project" value="UniProtKB-SubCell"/>
</dbReference>
<accession>A0A1G6BPH8</accession>
<protein>
    <recommendedName>
        <fullName evidence="3">histidine kinase</fullName>
        <ecNumber evidence="3">2.7.13.3</ecNumber>
    </recommendedName>
</protein>
<dbReference type="SUPFAM" id="SSF55874">
    <property type="entry name" value="ATPase domain of HSP90 chaperone/DNA topoisomerase II/histidine kinase"/>
    <property type="match status" value="1"/>
</dbReference>
<dbReference type="STRING" id="617002.SAMN05660653_01094"/>
<keyword evidence="17" id="KW-1185">Reference proteome</keyword>
<dbReference type="CDD" id="cd17546">
    <property type="entry name" value="REC_hyHK_CKI1_RcsC-like"/>
    <property type="match status" value="1"/>
</dbReference>
<dbReference type="EC" id="2.7.13.3" evidence="3"/>
<keyword evidence="5" id="KW-0808">Transferase</keyword>
<evidence type="ECO:0000313" key="17">
    <source>
        <dbReference type="Proteomes" id="UP000198771"/>
    </source>
</evidence>
<dbReference type="EMBL" id="FMXO01000005">
    <property type="protein sequence ID" value="SDB22497.1"/>
    <property type="molecule type" value="Genomic_DNA"/>
</dbReference>
<evidence type="ECO:0000256" key="2">
    <source>
        <dbReference type="ARBA" id="ARBA00004370"/>
    </source>
</evidence>
<dbReference type="Gene3D" id="3.40.50.2300">
    <property type="match status" value="2"/>
</dbReference>
<dbReference type="InterPro" id="IPR011006">
    <property type="entry name" value="CheY-like_superfamily"/>
</dbReference>
<dbReference type="SMART" id="SM00387">
    <property type="entry name" value="HATPase_c"/>
    <property type="match status" value="1"/>
</dbReference>
<dbReference type="SMART" id="SM00448">
    <property type="entry name" value="REC"/>
    <property type="match status" value="2"/>
</dbReference>
<dbReference type="CDD" id="cd00156">
    <property type="entry name" value="REC"/>
    <property type="match status" value="1"/>
</dbReference>
<dbReference type="PANTHER" id="PTHR45339">
    <property type="entry name" value="HYBRID SIGNAL TRANSDUCTION HISTIDINE KINASE J"/>
    <property type="match status" value="1"/>
</dbReference>
<dbReference type="Pfam" id="PF00512">
    <property type="entry name" value="HisKA"/>
    <property type="match status" value="1"/>
</dbReference>
<evidence type="ECO:0000256" key="5">
    <source>
        <dbReference type="ARBA" id="ARBA00022679"/>
    </source>
</evidence>
<dbReference type="CDD" id="cd00082">
    <property type="entry name" value="HisKA"/>
    <property type="match status" value="1"/>
</dbReference>
<evidence type="ECO:0000256" key="1">
    <source>
        <dbReference type="ARBA" id="ARBA00000085"/>
    </source>
</evidence>
<keyword evidence="9" id="KW-0067">ATP-binding</keyword>
<keyword evidence="8 16" id="KW-0418">Kinase</keyword>
<keyword evidence="7" id="KW-0547">Nucleotide-binding</keyword>
<keyword evidence="4 13" id="KW-0597">Phosphoprotein</keyword>
<dbReference type="FunFam" id="1.10.287.130:FF:000004">
    <property type="entry name" value="Ethylene receptor 1"/>
    <property type="match status" value="1"/>
</dbReference>
<comment type="subcellular location">
    <subcellularLocation>
        <location evidence="2">Membrane</location>
    </subcellularLocation>
</comment>
<dbReference type="PROSITE" id="PS50109">
    <property type="entry name" value="HIS_KIN"/>
    <property type="match status" value="1"/>
</dbReference>
<sequence length="526" mass="58028">MSTLRVLIVEDSEDDVMLVVRALKNAGFSLEYARVETTQAMEQALTAEPWDLIISDHVMPEFNSFQALEVLKRSGLDIPFILVSGSIGEETAVEAMKAGVHDFIMKDKLARLVPAVRRELKEVANRREKKAAYEALVAAKQVAEAANEAKDTFLANMSHEIRTPLSGIMGLMQLMQSTPLAPDQKRFVDMALTSADRLTTLLSDILDISSLESGLLEIRQDKVNLRDLGDSVMDLFSATAEKKNIALDSTYDPSIPGILFGDEVRVRQILFNLVGNALKFTEKGRVVVEMSPVGLNRENHLRLLISVSDTGIGMPEDQLDEMFKPFVQSDSTTTRKYQGAGLGLTIVKRLVELMNGTIAVESAPGEGTTFHVLLPFVIPGVVNGKSVRVSKSRRNIGDVNILYAEDDPINQVPIQLLLEKAGYRVALAEDGRRVLDMLVHEDYDCILMDVQMPIMDGIEATKAIRSSRALGKKKNIPIIALSAKAMPGDRERFLQAGMNDYLAKPVRFQDLDRIVRQYCGVGGDPA</sequence>
<feature type="domain" description="Histidine kinase" evidence="14">
    <location>
        <begin position="156"/>
        <end position="378"/>
    </location>
</feature>
<feature type="domain" description="Response regulatory" evidence="15">
    <location>
        <begin position="5"/>
        <end position="121"/>
    </location>
</feature>
<evidence type="ECO:0000256" key="9">
    <source>
        <dbReference type="ARBA" id="ARBA00022840"/>
    </source>
</evidence>
<keyword evidence="10" id="KW-1133">Transmembrane helix</keyword>
<dbReference type="InterPro" id="IPR003594">
    <property type="entry name" value="HATPase_dom"/>
</dbReference>
<dbReference type="Gene3D" id="1.10.287.130">
    <property type="match status" value="1"/>
</dbReference>
<evidence type="ECO:0000313" key="16">
    <source>
        <dbReference type="EMBL" id="SDB22497.1"/>
    </source>
</evidence>
<evidence type="ECO:0000256" key="12">
    <source>
        <dbReference type="ARBA" id="ARBA00023136"/>
    </source>
</evidence>
<proteinExistence type="predicted"/>
<dbReference type="SMART" id="SM00388">
    <property type="entry name" value="HisKA"/>
    <property type="match status" value="1"/>
</dbReference>
<evidence type="ECO:0000259" key="15">
    <source>
        <dbReference type="PROSITE" id="PS50110"/>
    </source>
</evidence>
<dbReference type="PRINTS" id="PR00344">
    <property type="entry name" value="BCTRLSENSOR"/>
</dbReference>
<feature type="modified residue" description="4-aspartylphosphate" evidence="13">
    <location>
        <position position="449"/>
    </location>
</feature>
<dbReference type="InterPro" id="IPR005467">
    <property type="entry name" value="His_kinase_dom"/>
</dbReference>
<dbReference type="PANTHER" id="PTHR45339:SF1">
    <property type="entry name" value="HYBRID SIGNAL TRANSDUCTION HISTIDINE KINASE J"/>
    <property type="match status" value="1"/>
</dbReference>
<evidence type="ECO:0000256" key="3">
    <source>
        <dbReference type="ARBA" id="ARBA00012438"/>
    </source>
</evidence>
<evidence type="ECO:0000256" key="11">
    <source>
        <dbReference type="ARBA" id="ARBA00023012"/>
    </source>
</evidence>
<dbReference type="Pfam" id="PF02518">
    <property type="entry name" value="HATPase_c"/>
    <property type="match status" value="1"/>
</dbReference>
<organism evidence="16 17">
    <name type="scientific">Desulfonatronum thiosulfatophilum</name>
    <dbReference type="NCBI Taxonomy" id="617002"/>
    <lineage>
        <taxon>Bacteria</taxon>
        <taxon>Pseudomonadati</taxon>
        <taxon>Thermodesulfobacteriota</taxon>
        <taxon>Desulfovibrionia</taxon>
        <taxon>Desulfovibrionales</taxon>
        <taxon>Desulfonatronaceae</taxon>
        <taxon>Desulfonatronum</taxon>
    </lineage>
</organism>
<dbReference type="InterPro" id="IPR001789">
    <property type="entry name" value="Sig_transdc_resp-reg_receiver"/>
</dbReference>
<dbReference type="InterPro" id="IPR003661">
    <property type="entry name" value="HisK_dim/P_dom"/>
</dbReference>
<evidence type="ECO:0000256" key="4">
    <source>
        <dbReference type="ARBA" id="ARBA00022553"/>
    </source>
</evidence>
<evidence type="ECO:0000256" key="7">
    <source>
        <dbReference type="ARBA" id="ARBA00022741"/>
    </source>
</evidence>
<keyword evidence="6" id="KW-0812">Transmembrane</keyword>
<reference evidence="16 17" key="1">
    <citation type="submission" date="2016-10" db="EMBL/GenBank/DDBJ databases">
        <authorList>
            <person name="de Groot N.N."/>
        </authorList>
    </citation>
    <scope>NUCLEOTIDE SEQUENCE [LARGE SCALE GENOMIC DNA]</scope>
    <source>
        <strain evidence="16 17">ASO4-2</strain>
    </source>
</reference>
<evidence type="ECO:0000259" key="14">
    <source>
        <dbReference type="PROSITE" id="PS50109"/>
    </source>
</evidence>
<dbReference type="GO" id="GO:0005524">
    <property type="term" value="F:ATP binding"/>
    <property type="evidence" value="ECO:0007669"/>
    <property type="project" value="UniProtKB-KW"/>
</dbReference>
<dbReference type="PROSITE" id="PS50110">
    <property type="entry name" value="RESPONSE_REGULATORY"/>
    <property type="match status" value="2"/>
</dbReference>
<evidence type="ECO:0000256" key="6">
    <source>
        <dbReference type="ARBA" id="ARBA00022692"/>
    </source>
</evidence>
<dbReference type="Gene3D" id="3.30.565.10">
    <property type="entry name" value="Histidine kinase-like ATPase, C-terminal domain"/>
    <property type="match status" value="1"/>
</dbReference>
<gene>
    <name evidence="16" type="ORF">SAMN05660653_01094</name>
</gene>
<dbReference type="AlphaFoldDB" id="A0A1G6BPH8"/>
<dbReference type="GO" id="GO:0000155">
    <property type="term" value="F:phosphorelay sensor kinase activity"/>
    <property type="evidence" value="ECO:0007669"/>
    <property type="project" value="InterPro"/>
</dbReference>
<evidence type="ECO:0000256" key="13">
    <source>
        <dbReference type="PROSITE-ProRule" id="PRU00169"/>
    </source>
</evidence>
<feature type="modified residue" description="4-aspartylphosphate" evidence="13">
    <location>
        <position position="56"/>
    </location>
</feature>